<dbReference type="Pfam" id="PF13738">
    <property type="entry name" value="Pyr_redox_3"/>
    <property type="match status" value="1"/>
</dbReference>
<dbReference type="InterPro" id="IPR051209">
    <property type="entry name" value="FAD-bind_Monooxygenase_sf"/>
</dbReference>
<organism evidence="1 2">
    <name type="scientific">Mycolicibacter acidiphilus</name>
    <dbReference type="NCBI Taxonomy" id="2835306"/>
    <lineage>
        <taxon>Bacteria</taxon>
        <taxon>Bacillati</taxon>
        <taxon>Actinomycetota</taxon>
        <taxon>Actinomycetes</taxon>
        <taxon>Mycobacteriales</taxon>
        <taxon>Mycobacteriaceae</taxon>
        <taxon>Mycolicibacter</taxon>
    </lineage>
</organism>
<dbReference type="PRINTS" id="PR00368">
    <property type="entry name" value="FADPNR"/>
</dbReference>
<sequence>MTGTDTDPRVHATVIVGAGLSGIGAAIRLRQAGVDDIVIVERADTVGGTWRDTEYPGAACDIPALLYCFSFAAPSDWSHLYARAAGVRAYIEQLVDDHRLRPLIRFGLQVTGLHFDEETGTWLVDTARGVRLRARSVVLARGPLSDPSYPDLDDRGDYRGHTVHSARWDRDYDFTGKRVAVIGTGASAVQIVPELAEIAASVTVFQRTPTWVLPRLDAALPRVARALFTRSGAARRIARSLLYWYHEFNALALVWNSPLTRLVSWFARAHLRRQVKDPALRRRLTPDFTVGCKRMLISSDYYRALGRHNCRLIDTPISRMTHTGIRTADHVDHGFDAVVFATGYQAQHIGPPFPVTGTGGRRLADDWARGGHAHKGINTHGYPNLFFLTGPNSGPAHHSVLVYVEAQIDYAVAAIGAILTADLHCLDVRADAEDRHNRDIRRRLAATTWMTGCRSWFLTADGANPTLYPGFATQYRRQMREFRLADYHVVSHYTAAQALAGRVRPGAGATYGSR</sequence>
<dbReference type="EMBL" id="JAHCLR010000005">
    <property type="protein sequence ID" value="MBS9532897.1"/>
    <property type="molecule type" value="Genomic_DNA"/>
</dbReference>
<dbReference type="SUPFAM" id="SSF51905">
    <property type="entry name" value="FAD/NAD(P)-binding domain"/>
    <property type="match status" value="1"/>
</dbReference>
<dbReference type="Gene3D" id="3.50.50.60">
    <property type="entry name" value="FAD/NAD(P)-binding domain"/>
    <property type="match status" value="2"/>
</dbReference>
<dbReference type="PANTHER" id="PTHR42877:SF4">
    <property type="entry name" value="FAD_NAD(P)-BINDING DOMAIN-CONTAINING PROTEIN-RELATED"/>
    <property type="match status" value="1"/>
</dbReference>
<accession>A0ABS5RF32</accession>
<dbReference type="PRINTS" id="PR00411">
    <property type="entry name" value="PNDRDTASEI"/>
</dbReference>
<dbReference type="Proteomes" id="UP001519535">
    <property type="component" value="Unassembled WGS sequence"/>
</dbReference>
<protein>
    <submittedName>
        <fullName evidence="1">NAD(P)/FAD-dependent oxidoreductase</fullName>
    </submittedName>
</protein>
<proteinExistence type="predicted"/>
<evidence type="ECO:0000313" key="1">
    <source>
        <dbReference type="EMBL" id="MBS9532897.1"/>
    </source>
</evidence>
<evidence type="ECO:0000313" key="2">
    <source>
        <dbReference type="Proteomes" id="UP001519535"/>
    </source>
</evidence>
<comment type="caution">
    <text evidence="1">The sequence shown here is derived from an EMBL/GenBank/DDBJ whole genome shotgun (WGS) entry which is preliminary data.</text>
</comment>
<dbReference type="InterPro" id="IPR036188">
    <property type="entry name" value="FAD/NAD-bd_sf"/>
</dbReference>
<dbReference type="PANTHER" id="PTHR42877">
    <property type="entry name" value="L-ORNITHINE N(5)-MONOOXYGENASE-RELATED"/>
    <property type="match status" value="1"/>
</dbReference>
<name>A0ABS5RF32_9MYCO</name>
<keyword evidence="2" id="KW-1185">Reference proteome</keyword>
<dbReference type="RefSeq" id="WP_214091776.1">
    <property type="nucleotide sequence ID" value="NZ_JAHCLR010000005.1"/>
</dbReference>
<gene>
    <name evidence="1" type="ORF">KIH27_04755</name>
</gene>
<reference evidence="1 2" key="1">
    <citation type="submission" date="2021-05" db="EMBL/GenBank/DDBJ databases">
        <title>Mycobacterium acidophilum sp. nov., an extremely acid-tolerant member of the genus Mycobacterium.</title>
        <authorList>
            <person name="Xia J."/>
        </authorList>
    </citation>
    <scope>NUCLEOTIDE SEQUENCE [LARGE SCALE GENOMIC DNA]</scope>
    <source>
        <strain evidence="1 2">M1</strain>
    </source>
</reference>